<organism evidence="3 4">
    <name type="scientific">Riccia fluitans</name>
    <dbReference type="NCBI Taxonomy" id="41844"/>
    <lineage>
        <taxon>Eukaryota</taxon>
        <taxon>Viridiplantae</taxon>
        <taxon>Streptophyta</taxon>
        <taxon>Embryophyta</taxon>
        <taxon>Marchantiophyta</taxon>
        <taxon>Marchantiopsida</taxon>
        <taxon>Marchantiidae</taxon>
        <taxon>Marchantiales</taxon>
        <taxon>Ricciaceae</taxon>
        <taxon>Riccia</taxon>
    </lineage>
</organism>
<dbReference type="PROSITE" id="PS50089">
    <property type="entry name" value="ZF_RING_2"/>
    <property type="match status" value="1"/>
</dbReference>
<keyword evidence="1" id="KW-0862">Zinc</keyword>
<reference evidence="3 4" key="1">
    <citation type="submission" date="2024-09" db="EMBL/GenBank/DDBJ databases">
        <title>Chromosome-scale assembly of Riccia fluitans.</title>
        <authorList>
            <person name="Paukszto L."/>
            <person name="Sawicki J."/>
            <person name="Karawczyk K."/>
            <person name="Piernik-Szablinska J."/>
            <person name="Szczecinska M."/>
            <person name="Mazdziarz M."/>
        </authorList>
    </citation>
    <scope>NUCLEOTIDE SEQUENCE [LARGE SCALE GENOMIC DNA]</scope>
    <source>
        <strain evidence="3">Rf_01</strain>
        <tissue evidence="3">Aerial parts of the thallus</tissue>
    </source>
</reference>
<protein>
    <recommendedName>
        <fullName evidence="2">RING-type domain-containing protein</fullName>
    </recommendedName>
</protein>
<evidence type="ECO:0000313" key="4">
    <source>
        <dbReference type="Proteomes" id="UP001605036"/>
    </source>
</evidence>
<name>A0ABD1YJK3_9MARC</name>
<dbReference type="InterPro" id="IPR001841">
    <property type="entry name" value="Znf_RING"/>
</dbReference>
<evidence type="ECO:0000256" key="1">
    <source>
        <dbReference type="PROSITE-ProRule" id="PRU00175"/>
    </source>
</evidence>
<dbReference type="SUPFAM" id="SSF57850">
    <property type="entry name" value="RING/U-box"/>
    <property type="match status" value="1"/>
</dbReference>
<dbReference type="SMART" id="SM00184">
    <property type="entry name" value="RING"/>
    <property type="match status" value="1"/>
</dbReference>
<dbReference type="AlphaFoldDB" id="A0ABD1YJK3"/>
<dbReference type="Gene3D" id="3.30.40.10">
    <property type="entry name" value="Zinc/RING finger domain, C3HC4 (zinc finger)"/>
    <property type="match status" value="1"/>
</dbReference>
<dbReference type="Proteomes" id="UP001605036">
    <property type="component" value="Unassembled WGS sequence"/>
</dbReference>
<dbReference type="PANTHER" id="PTHR46629">
    <property type="entry name" value="OS01G0917900 PROTEIN"/>
    <property type="match status" value="1"/>
</dbReference>
<dbReference type="InterPro" id="IPR013083">
    <property type="entry name" value="Znf_RING/FYVE/PHD"/>
</dbReference>
<evidence type="ECO:0000313" key="3">
    <source>
        <dbReference type="EMBL" id="KAL2630801.1"/>
    </source>
</evidence>
<keyword evidence="1" id="KW-0863">Zinc-finger</keyword>
<dbReference type="GO" id="GO:0008270">
    <property type="term" value="F:zinc ion binding"/>
    <property type="evidence" value="ECO:0007669"/>
    <property type="project" value="UniProtKB-KW"/>
</dbReference>
<evidence type="ECO:0000259" key="2">
    <source>
        <dbReference type="PROSITE" id="PS50089"/>
    </source>
</evidence>
<keyword evidence="4" id="KW-1185">Reference proteome</keyword>
<accession>A0ABD1YJK3</accession>
<comment type="caution">
    <text evidence="3">The sequence shown here is derived from an EMBL/GenBank/DDBJ whole genome shotgun (WGS) entry which is preliminary data.</text>
</comment>
<feature type="domain" description="RING-type" evidence="2">
    <location>
        <begin position="175"/>
        <end position="213"/>
    </location>
</feature>
<keyword evidence="1" id="KW-0479">Metal-binding</keyword>
<sequence>MSVQRSQRMRSQSEFLLEEAQDVEGWLTVSRATSVFTLQDSTFAAVSGDIDSRVTGTSIGADSGTQSEFIDIYFPSNSELLAEPSPAFAESPPLFSSGGPGMSLLGLLQHVQQQDPPRRSLMSLLQQEDAENMLLWCARRLSLGGNANTNHSEFSEEVGVEPDPKMGDTEVDSICCICMVGTKGAAFIPCGHTFCRGCTRKLYIERGLCPLCNQEIQDVLNIY</sequence>
<proteinExistence type="predicted"/>
<gene>
    <name evidence="3" type="ORF">R1flu_015487</name>
</gene>
<dbReference type="Pfam" id="PF13920">
    <property type="entry name" value="zf-C3HC4_3"/>
    <property type="match status" value="1"/>
</dbReference>
<dbReference type="EMBL" id="JBHFFA010000004">
    <property type="protein sequence ID" value="KAL2630801.1"/>
    <property type="molecule type" value="Genomic_DNA"/>
</dbReference>